<accession>A0A6M0R6V8</accession>
<dbReference type="InterPro" id="IPR058355">
    <property type="entry name" value="DUF8042"/>
</dbReference>
<comment type="caution">
    <text evidence="3">The sequence shown here is derived from an EMBL/GenBank/DDBJ whole genome shotgun (WGS) entry which is preliminary data.</text>
</comment>
<dbReference type="Pfam" id="PF26154">
    <property type="entry name" value="DUF8042"/>
    <property type="match status" value="1"/>
</dbReference>
<gene>
    <name evidence="3" type="ORF">FDF74_01505</name>
</gene>
<keyword evidence="4" id="KW-1185">Reference proteome</keyword>
<dbReference type="Proteomes" id="UP000473885">
    <property type="component" value="Unassembled WGS sequence"/>
</dbReference>
<evidence type="ECO:0000259" key="2">
    <source>
        <dbReference type="Pfam" id="PF26154"/>
    </source>
</evidence>
<dbReference type="RefSeq" id="WP_050607004.1">
    <property type="nucleotide sequence ID" value="NZ_CABKUB010000006.1"/>
</dbReference>
<feature type="domain" description="DUF8042" evidence="2">
    <location>
        <begin position="1"/>
        <end position="117"/>
    </location>
</feature>
<evidence type="ECO:0000256" key="1">
    <source>
        <dbReference type="SAM" id="Coils"/>
    </source>
</evidence>
<keyword evidence="1" id="KW-0175">Coiled coil</keyword>
<dbReference type="AlphaFoldDB" id="A0A6M0R6V8"/>
<name>A0A6M0R6V8_9CLOT</name>
<organism evidence="3 4">
    <name type="scientific">Clostridium niameyense</name>
    <dbReference type="NCBI Taxonomy" id="1622073"/>
    <lineage>
        <taxon>Bacteria</taxon>
        <taxon>Bacillati</taxon>
        <taxon>Bacillota</taxon>
        <taxon>Clostridia</taxon>
        <taxon>Eubacteriales</taxon>
        <taxon>Clostridiaceae</taxon>
        <taxon>Clostridium</taxon>
    </lineage>
</organism>
<evidence type="ECO:0000313" key="3">
    <source>
        <dbReference type="EMBL" id="NEZ45883.1"/>
    </source>
</evidence>
<sequence length="122" mass="14197">MNDYIDVIKKTIQLSSTLKDGIEYIREGLIFKEYDEVEKVIEDTITAVVVIEKALNPVLLEIKGEKIKKSLEDLRKNLNSLEESFNAGNTDESFNIIQRKLFPMYNVLEDSLNRDLKKYTYC</sequence>
<reference evidence="3 4" key="1">
    <citation type="submission" date="2019-04" db="EMBL/GenBank/DDBJ databases">
        <title>Genome sequencing of Clostridium botulinum Groups I-IV and Clostridium butyricum.</title>
        <authorList>
            <person name="Brunt J."/>
            <person name="Van Vliet A.H.M."/>
            <person name="Stringer S.C."/>
            <person name="Carter A.T."/>
            <person name="Peck M.W."/>
        </authorList>
    </citation>
    <scope>NUCLEOTIDE SEQUENCE [LARGE SCALE GENOMIC DNA]</scope>
    <source>
        <strain evidence="3 4">IFR 18/094</strain>
    </source>
</reference>
<dbReference type="OrthoDB" id="1927207at2"/>
<dbReference type="EMBL" id="SXDP01000001">
    <property type="protein sequence ID" value="NEZ45883.1"/>
    <property type="molecule type" value="Genomic_DNA"/>
</dbReference>
<feature type="coiled-coil region" evidence="1">
    <location>
        <begin position="64"/>
        <end position="91"/>
    </location>
</feature>
<protein>
    <recommendedName>
        <fullName evidence="2">DUF8042 domain-containing protein</fullName>
    </recommendedName>
</protein>
<evidence type="ECO:0000313" key="4">
    <source>
        <dbReference type="Proteomes" id="UP000473885"/>
    </source>
</evidence>
<proteinExistence type="predicted"/>